<evidence type="ECO:0000256" key="16">
    <source>
        <dbReference type="ARBA" id="ARBA00023329"/>
    </source>
</evidence>
<dbReference type="GO" id="GO:0032934">
    <property type="term" value="F:sterol binding"/>
    <property type="evidence" value="ECO:0007669"/>
    <property type="project" value="InterPro"/>
</dbReference>
<evidence type="ECO:0000256" key="17">
    <source>
        <dbReference type="ARBA" id="ARBA00045958"/>
    </source>
</evidence>
<keyword evidence="16" id="KW-0968">Cytoplasmic vesicle</keyword>
<evidence type="ECO:0000313" key="22">
    <source>
        <dbReference type="EMBL" id="KFH46281.1"/>
    </source>
</evidence>
<dbReference type="GO" id="GO:0032933">
    <property type="term" value="P:SREBP signaling pathway"/>
    <property type="evidence" value="ECO:0007669"/>
    <property type="project" value="InterPro"/>
</dbReference>
<feature type="transmembrane region" description="Helical" evidence="20">
    <location>
        <begin position="296"/>
        <end position="316"/>
    </location>
</feature>
<name>A0A086TA99_HAPC1</name>
<dbReference type="Gene3D" id="2.130.10.10">
    <property type="entry name" value="YVTN repeat-like/Quinoprotein amine dehydrogenase"/>
    <property type="match status" value="1"/>
</dbReference>
<dbReference type="PANTHER" id="PTHR46378:SF1">
    <property type="entry name" value="STEROL REGULATORY ELEMENT-BINDING PROTEIN CLEAVAGE-ACTIVATING PROTEIN"/>
    <property type="match status" value="1"/>
</dbReference>
<sequence>MIWYLLYPLRGLVCREKGTTEAPVLSPSHPLRKAFSRYGRYAARHVVTTLLISAAVATILLYPIPFLFTTDFINGASNLPHHVWTVAQPLPYHTVVEPDFIMRPVWVHGSYMQALRPDLLASALEIQDELLGITKDFDPRMPDPPPPRPEGDDVDLTPRQRDALHAINGLTNESWFFHSPLQYWSCSRDRILADKDIITTVNEKKTMSTFVNVTLRHSVVFSGKRFEYRRLLAADALVITLLHRRNSPVGRQWERKAAALAEKIGDEWDVYPPGGRITNSRLYEFQFQPISTQDTLTLTLAYGLAIGYFVMSLFKVRAVKSKVGLMVTVVTQIVFAIMSSFTVCAVFNIDLSRIPQAAYPLAILSMSLENIFRLINAVILTPSEDSTASRVSHAFGETAPVALASTLQNVIILTVCSRLVSPGVSAFCIFLAVAIVFDVFYLSTFFLAVLSIDVRRTELSDALAKASMRHHRHAMESRGRTWIEQMIHGKTALSTRIAGTFVMVGMIVIVQWHFFQEQTMLNTTIGFFWESASHFFGASKTSELEEINQARSPPSWLRLQDHETAQELISIIKPSAHSCVGRVYDPLVLVKKGADRSSRIREPTLLPAYYDFINHQMTQFVVIVVVVVAALRLLISYLLYEDEANMEDDRDYEDSPILSIQHLPEGHTLDIAMVGHSNEGHVISVGLDRVVRVWDLRAGGSSYAIPSAAAGNIFPVLGLATDDDSKWLAILSPYQVAFWSLADRVWGPSVAVDLSSHRPEAIFFAPKLPNDERHLFIVRRNGTVTELFGQESSGTEDSVIWESPLLCAEPLVSRGNAQVPARLYVVAASKKGGLYVASRTRNGWQSREITDPALERQKPHQILAMPSLGLFLIATLTRVHVFSVETCEVVHTIETQKMRPRSLQCAYSTQRISHIEFPAITSSTVSYVEAESGDCILHTFTPPEDVDSICLQGPSGATDGEGCEWSAANVTKRRVRNPGHYCILSDGSAAGIRCKKAPEAESPAACGEGGEGLRKRFSSRGAVKSKPIEWEVWTISPGLRTGTDEEQPLFMKGEQPSHLLISDLGPKVRVGLMSFAVSFGNVIKLVTVGGPERFDVSPEETGHEGFMSLASRRRKGGGSNSWRPRTWS</sequence>
<feature type="transmembrane region" description="Helical" evidence="20">
    <location>
        <begin position="41"/>
        <end position="64"/>
    </location>
</feature>
<evidence type="ECO:0000256" key="18">
    <source>
        <dbReference type="PROSITE-ProRule" id="PRU00221"/>
    </source>
</evidence>
<keyword evidence="20" id="KW-1133">Transmembrane helix</keyword>
<evidence type="ECO:0000256" key="8">
    <source>
        <dbReference type="ARBA" id="ARBA00022737"/>
    </source>
</evidence>
<keyword evidence="9" id="KW-0256">Endoplasmic reticulum</keyword>
<evidence type="ECO:0000256" key="1">
    <source>
        <dbReference type="ARBA" id="ARBA00004240"/>
    </source>
</evidence>
<dbReference type="GO" id="GO:0008203">
    <property type="term" value="P:cholesterol metabolic process"/>
    <property type="evidence" value="ECO:0007669"/>
    <property type="project" value="UniProtKB-KW"/>
</dbReference>
<evidence type="ECO:0000256" key="20">
    <source>
        <dbReference type="SAM" id="Phobius"/>
    </source>
</evidence>
<evidence type="ECO:0000259" key="21">
    <source>
        <dbReference type="PROSITE" id="PS50156"/>
    </source>
</evidence>
<dbReference type="PROSITE" id="PS00678">
    <property type="entry name" value="WD_REPEATS_1"/>
    <property type="match status" value="1"/>
</dbReference>
<evidence type="ECO:0000256" key="9">
    <source>
        <dbReference type="ARBA" id="ARBA00022824"/>
    </source>
</evidence>
<evidence type="ECO:0000256" key="4">
    <source>
        <dbReference type="ARBA" id="ARBA00007410"/>
    </source>
</evidence>
<dbReference type="STRING" id="857340.A0A086TA99"/>
<keyword evidence="20" id="KW-0812">Transmembrane</keyword>
<comment type="caution">
    <text evidence="22">The sequence shown here is derived from an EMBL/GenBank/DDBJ whole genome shotgun (WGS) entry which is preliminary data.</text>
</comment>
<keyword evidence="6" id="KW-0153">Cholesterol metabolism</keyword>
<evidence type="ECO:0000256" key="6">
    <source>
        <dbReference type="ARBA" id="ARBA00022548"/>
    </source>
</evidence>
<dbReference type="PANTHER" id="PTHR46378">
    <property type="entry name" value="STEROL REGULATORY ELEMENT-BINDING PROTEIN CLEAVAGE-ACTIVATING PROTEIN"/>
    <property type="match status" value="1"/>
</dbReference>
<comment type="similarity">
    <text evidence="4">Belongs to the WD repeat SCAP family.</text>
</comment>
<dbReference type="InterPro" id="IPR011044">
    <property type="entry name" value="Quino_amine_DH_bsu"/>
</dbReference>
<keyword evidence="15" id="KW-0753">Steroid metabolism</keyword>
<dbReference type="GO" id="GO:0045540">
    <property type="term" value="P:regulation of cholesterol biosynthetic process"/>
    <property type="evidence" value="ECO:0007669"/>
    <property type="project" value="TreeGrafter"/>
</dbReference>
<feature type="transmembrane region" description="Helical" evidence="20">
    <location>
        <begin position="426"/>
        <end position="450"/>
    </location>
</feature>
<dbReference type="InterPro" id="IPR015943">
    <property type="entry name" value="WD40/YVTN_repeat-like_dom_sf"/>
</dbReference>
<dbReference type="GO" id="GO:0000139">
    <property type="term" value="C:Golgi membrane"/>
    <property type="evidence" value="ECO:0007669"/>
    <property type="project" value="UniProtKB-SubCell"/>
</dbReference>
<comment type="function">
    <text evidence="17">Escort protein required for cholesterol as well as lipid homeostasis. Regulates export of the SCAP-SREBP complex from the endoplasmic reticulum to the Golgi upon low cholesterol, thereby regulating the processing of sterol regulatory element-binding proteins (SREBPs) SREBF1/SREBP1 and SREBF2/SREBP2. At high sterol concentrations, formation of a ternary complex with INSIG (INSIG1 or INSIG2) leads to mask the ER export signal in SCAP, promoting retention of the complex in the endoplasmic reticulum. Low sterol concentrations trigger release of INSIG, a conformational change in the SSD domain of SCAP, unmasking of the ER export signal, promoting recruitment into COPII-coated vesicles and transport of the SCAP-SREBP to the Golgi: in the Golgi, SREBPs are then processed, releasing the transcription factor fragment of SREBPs from the membrane, its import into the nucleus and up-regulation of LDLR, INSIG1 and the mevalonate pathway. Binds cholesterol via its SSD domain.</text>
</comment>
<dbReference type="InterPro" id="IPR030225">
    <property type="entry name" value="SCAP"/>
</dbReference>
<dbReference type="EMBL" id="JPKY01000021">
    <property type="protein sequence ID" value="KFH46281.1"/>
    <property type="molecule type" value="Genomic_DNA"/>
</dbReference>
<dbReference type="InterPro" id="IPR000731">
    <property type="entry name" value="SSD"/>
</dbReference>
<keyword evidence="14" id="KW-1207">Sterol metabolism</keyword>
<keyword evidence="10" id="KW-0333">Golgi apparatus</keyword>
<accession>A0A086TA99</accession>
<reference evidence="23" key="1">
    <citation type="journal article" date="2014" name="Genome Announc.">
        <title>Genome sequence and annotation of Acremonium chrysogenum, producer of the beta-lactam antibiotic cephalosporin C.</title>
        <authorList>
            <person name="Terfehr D."/>
            <person name="Dahlmann T.A."/>
            <person name="Specht T."/>
            <person name="Zadra I."/>
            <person name="Kuernsteiner H."/>
            <person name="Kueck U."/>
        </authorList>
    </citation>
    <scope>NUCLEOTIDE SEQUENCE [LARGE SCALE GENOMIC DNA]</scope>
    <source>
        <strain evidence="23">ATCC 11550 / CBS 779.69 / DSM 880 / IAM 14645 / JCM 23072 / IMI 49137</strain>
    </source>
</reference>
<evidence type="ECO:0000256" key="7">
    <source>
        <dbReference type="ARBA" id="ARBA00022574"/>
    </source>
</evidence>
<feature type="transmembrane region" description="Helical" evidence="20">
    <location>
        <begin position="620"/>
        <end position="640"/>
    </location>
</feature>
<gene>
    <name evidence="22" type="ORF">ACRE_029010</name>
</gene>
<organism evidence="22 23">
    <name type="scientific">Hapsidospora chrysogenum (strain ATCC 11550 / CBS 779.69 / DSM 880 / IAM 14645 / JCM 23072 / IMI 49137)</name>
    <name type="common">Acremonium chrysogenum</name>
    <dbReference type="NCBI Taxonomy" id="857340"/>
    <lineage>
        <taxon>Eukaryota</taxon>
        <taxon>Fungi</taxon>
        <taxon>Dikarya</taxon>
        <taxon>Ascomycota</taxon>
        <taxon>Pezizomycotina</taxon>
        <taxon>Sordariomycetes</taxon>
        <taxon>Hypocreomycetidae</taxon>
        <taxon>Hypocreales</taxon>
        <taxon>Bionectriaceae</taxon>
        <taxon>Hapsidospora</taxon>
    </lineage>
</organism>
<evidence type="ECO:0000256" key="2">
    <source>
        <dbReference type="ARBA" id="ARBA00004394"/>
    </source>
</evidence>
<dbReference type="InterPro" id="IPR053958">
    <property type="entry name" value="HMGCR/SNAP/NPC1-like_SSD"/>
</dbReference>
<dbReference type="PROSITE" id="PS50082">
    <property type="entry name" value="WD_REPEATS_2"/>
    <property type="match status" value="1"/>
</dbReference>
<evidence type="ECO:0000313" key="23">
    <source>
        <dbReference type="Proteomes" id="UP000029964"/>
    </source>
</evidence>
<evidence type="ECO:0000256" key="13">
    <source>
        <dbReference type="ARBA" id="ARBA00023136"/>
    </source>
</evidence>
<dbReference type="SUPFAM" id="SSF50969">
    <property type="entry name" value="YVTN repeat-like/Quinoprotein amine dehydrogenase"/>
    <property type="match status" value="1"/>
</dbReference>
<feature type="transmembrane region" description="Helical" evidence="20">
    <location>
        <begin position="493"/>
        <end position="514"/>
    </location>
</feature>
<protein>
    <recommendedName>
        <fullName evidence="5">Sterol regulatory element-binding protein cleavage-activating protein</fullName>
    </recommendedName>
</protein>
<dbReference type="SUPFAM" id="SSF82866">
    <property type="entry name" value="Multidrug efflux transporter AcrB transmembrane domain"/>
    <property type="match status" value="1"/>
</dbReference>
<keyword evidence="13 20" id="KW-0472">Membrane</keyword>
<keyword evidence="12" id="KW-0446">Lipid-binding</keyword>
<evidence type="ECO:0000256" key="12">
    <source>
        <dbReference type="ARBA" id="ARBA00023121"/>
    </source>
</evidence>
<comment type="subcellular location">
    <subcellularLocation>
        <location evidence="3">Cytoplasmic vesicle</location>
        <location evidence="3">COPII-coated vesicle membrane</location>
        <topology evidence="3">Multi-pass membrane protein</topology>
    </subcellularLocation>
    <subcellularLocation>
        <location evidence="1">Endoplasmic reticulum</location>
    </subcellularLocation>
    <subcellularLocation>
        <location evidence="2">Golgi apparatus membrane</location>
    </subcellularLocation>
</comment>
<evidence type="ECO:0000256" key="15">
    <source>
        <dbReference type="ARBA" id="ARBA00023221"/>
    </source>
</evidence>
<keyword evidence="7 18" id="KW-0853">WD repeat</keyword>
<proteinExistence type="inferred from homology"/>
<feature type="domain" description="SSD" evidence="21">
    <location>
        <begin position="294"/>
        <end position="452"/>
    </location>
</feature>
<keyword evidence="11" id="KW-0443">Lipid metabolism</keyword>
<dbReference type="InterPro" id="IPR019775">
    <property type="entry name" value="WD40_repeat_CS"/>
</dbReference>
<evidence type="ECO:0000256" key="11">
    <source>
        <dbReference type="ARBA" id="ARBA00023098"/>
    </source>
</evidence>
<dbReference type="PROSITE" id="PS50156">
    <property type="entry name" value="SSD"/>
    <property type="match status" value="1"/>
</dbReference>
<dbReference type="Pfam" id="PF12349">
    <property type="entry name" value="Sterol-sensing"/>
    <property type="match status" value="1"/>
</dbReference>
<keyword evidence="23" id="KW-1185">Reference proteome</keyword>
<dbReference type="GO" id="GO:0032936">
    <property type="term" value="C:SREBP-SCAP complex"/>
    <property type="evidence" value="ECO:0007669"/>
    <property type="project" value="TreeGrafter"/>
</dbReference>
<evidence type="ECO:0000256" key="5">
    <source>
        <dbReference type="ARBA" id="ARBA00019541"/>
    </source>
</evidence>
<evidence type="ECO:0000256" key="14">
    <source>
        <dbReference type="ARBA" id="ARBA00023166"/>
    </source>
</evidence>
<feature type="region of interest" description="Disordered" evidence="19">
    <location>
        <begin position="135"/>
        <end position="155"/>
    </location>
</feature>
<feature type="repeat" description="WD" evidence="18">
    <location>
        <begin position="664"/>
        <end position="704"/>
    </location>
</feature>
<dbReference type="OrthoDB" id="1914839at2759"/>
<evidence type="ECO:0000256" key="10">
    <source>
        <dbReference type="ARBA" id="ARBA00023034"/>
    </source>
</evidence>
<dbReference type="HOGENOM" id="CLU_004183_0_0_1"/>
<evidence type="ECO:0000256" key="3">
    <source>
        <dbReference type="ARBA" id="ARBA00004557"/>
    </source>
</evidence>
<dbReference type="Proteomes" id="UP000029964">
    <property type="component" value="Unassembled WGS sequence"/>
</dbReference>
<dbReference type="GO" id="GO:0005789">
    <property type="term" value="C:endoplasmic reticulum membrane"/>
    <property type="evidence" value="ECO:0007669"/>
    <property type="project" value="InterPro"/>
</dbReference>
<evidence type="ECO:0000256" key="19">
    <source>
        <dbReference type="SAM" id="MobiDB-lite"/>
    </source>
</evidence>
<dbReference type="InterPro" id="IPR001680">
    <property type="entry name" value="WD40_rpt"/>
</dbReference>
<feature type="transmembrane region" description="Helical" evidence="20">
    <location>
        <begin position="323"/>
        <end position="349"/>
    </location>
</feature>
<dbReference type="AlphaFoldDB" id="A0A086TA99"/>
<keyword evidence="8" id="KW-0677">Repeat</keyword>
<feature type="region of interest" description="Disordered" evidence="19">
    <location>
        <begin position="1096"/>
        <end position="1128"/>
    </location>
</feature>
<dbReference type="GO" id="GO:0012507">
    <property type="term" value="C:ER to Golgi transport vesicle membrane"/>
    <property type="evidence" value="ECO:0007669"/>
    <property type="project" value="UniProtKB-SubCell"/>
</dbReference>